<dbReference type="EMBL" id="CP062983">
    <property type="protein sequence ID" value="QPC85128.1"/>
    <property type="molecule type" value="Genomic_DNA"/>
</dbReference>
<feature type="domain" description="Phosphoribosyltransferase" evidence="6">
    <location>
        <begin position="34"/>
        <end position="159"/>
    </location>
</feature>
<evidence type="ECO:0000256" key="5">
    <source>
        <dbReference type="NCBIfam" id="TIGR01744"/>
    </source>
</evidence>
<accession>A0A7S8EDS3</accession>
<dbReference type="PANTHER" id="PTHR43864:SF1">
    <property type="entry name" value="XANTHINE PHOSPHORIBOSYLTRANSFERASE"/>
    <property type="match status" value="1"/>
</dbReference>
<organism evidence="7 8">
    <name type="scientific">Phototrophicus methaneseepsis</name>
    <dbReference type="NCBI Taxonomy" id="2710758"/>
    <lineage>
        <taxon>Bacteria</taxon>
        <taxon>Bacillati</taxon>
        <taxon>Chloroflexota</taxon>
        <taxon>Candidatus Thermofontia</taxon>
        <taxon>Phototrophicales</taxon>
        <taxon>Phototrophicaceae</taxon>
        <taxon>Phototrophicus</taxon>
    </lineage>
</organism>
<name>A0A7S8EDS3_9CHLR</name>
<dbReference type="SUPFAM" id="SSF53271">
    <property type="entry name" value="PRTase-like"/>
    <property type="match status" value="1"/>
</dbReference>
<keyword evidence="1" id="KW-0963">Cytoplasm</keyword>
<dbReference type="PANTHER" id="PTHR43864">
    <property type="entry name" value="HYPOXANTHINE/GUANINE PHOSPHORIBOSYLTRANSFERASE"/>
    <property type="match status" value="1"/>
</dbReference>
<dbReference type="InterPro" id="IPR029057">
    <property type="entry name" value="PRTase-like"/>
</dbReference>
<dbReference type="Pfam" id="PF00156">
    <property type="entry name" value="Pribosyltran"/>
    <property type="match status" value="1"/>
</dbReference>
<dbReference type="AlphaFoldDB" id="A0A7S8EDS3"/>
<dbReference type="NCBIfam" id="TIGR01744">
    <property type="entry name" value="XPRTase"/>
    <property type="match status" value="1"/>
</dbReference>
<dbReference type="EC" id="2.4.2.22" evidence="5"/>
<proteinExistence type="predicted"/>
<evidence type="ECO:0000256" key="3">
    <source>
        <dbReference type="ARBA" id="ARBA00022679"/>
    </source>
</evidence>
<keyword evidence="4" id="KW-0660">Purine salvage</keyword>
<protein>
    <recommendedName>
        <fullName evidence="5">Xanthine phosphoribosyltransferase</fullName>
        <ecNumber evidence="5">2.4.2.22</ecNumber>
    </recommendedName>
</protein>
<dbReference type="KEGG" id="pmet:G4Y79_05905"/>
<sequence length="193" mass="20959">MDELKARIQAEGRNLGRGILKIDSLLNHQLDPGLMRRMGQNMANHFKELDLQIDRILTAEISGIAPALMTAAELDVPVVYARKKRPITMSGPIFMEVAPSHTKGGDVTLMVSSEFLHAGENILIVDDFLATGHTLMALARMVRDAQANLVGVGVVVEKTFEEGRNAMLAAGYDIPIYALAAITSMDGEDIEMG</sequence>
<dbReference type="GO" id="GO:0046110">
    <property type="term" value="P:xanthine metabolic process"/>
    <property type="evidence" value="ECO:0007669"/>
    <property type="project" value="UniProtKB-UniRule"/>
</dbReference>
<evidence type="ECO:0000259" key="6">
    <source>
        <dbReference type="Pfam" id="PF00156"/>
    </source>
</evidence>
<gene>
    <name evidence="7" type="primary">xpt</name>
    <name evidence="7" type="ORF">G4Y79_05905</name>
</gene>
<dbReference type="InterPro" id="IPR050118">
    <property type="entry name" value="Pur/Pyrimidine_PRTase"/>
</dbReference>
<dbReference type="GO" id="GO:0000310">
    <property type="term" value="F:xanthine phosphoribosyltransferase activity"/>
    <property type="evidence" value="ECO:0007669"/>
    <property type="project" value="UniProtKB-UniRule"/>
</dbReference>
<dbReference type="GO" id="GO:0006166">
    <property type="term" value="P:purine ribonucleoside salvage"/>
    <property type="evidence" value="ECO:0007669"/>
    <property type="project" value="UniProtKB-KW"/>
</dbReference>
<dbReference type="Gene3D" id="3.40.50.2020">
    <property type="match status" value="1"/>
</dbReference>
<keyword evidence="3 7" id="KW-0808">Transferase</keyword>
<keyword evidence="8" id="KW-1185">Reference proteome</keyword>
<dbReference type="Proteomes" id="UP000594468">
    <property type="component" value="Chromosome"/>
</dbReference>
<dbReference type="NCBIfam" id="NF006671">
    <property type="entry name" value="PRK09219.1"/>
    <property type="match status" value="1"/>
</dbReference>
<dbReference type="InterPro" id="IPR010079">
    <property type="entry name" value="Xanthine_PRibTrfase"/>
</dbReference>
<dbReference type="InterPro" id="IPR000836">
    <property type="entry name" value="PRTase_dom"/>
</dbReference>
<evidence type="ECO:0000313" key="7">
    <source>
        <dbReference type="EMBL" id="QPC85128.1"/>
    </source>
</evidence>
<evidence type="ECO:0000313" key="8">
    <source>
        <dbReference type="Proteomes" id="UP000594468"/>
    </source>
</evidence>
<reference evidence="7 8" key="1">
    <citation type="submission" date="2020-02" db="EMBL/GenBank/DDBJ databases">
        <authorList>
            <person name="Zheng R.K."/>
            <person name="Sun C.M."/>
        </authorList>
    </citation>
    <scope>NUCLEOTIDE SEQUENCE [LARGE SCALE GENOMIC DNA]</scope>
    <source>
        <strain evidence="8">rifampicinis</strain>
    </source>
</reference>
<dbReference type="CDD" id="cd06223">
    <property type="entry name" value="PRTases_typeI"/>
    <property type="match status" value="1"/>
</dbReference>
<evidence type="ECO:0000256" key="4">
    <source>
        <dbReference type="ARBA" id="ARBA00022726"/>
    </source>
</evidence>
<evidence type="ECO:0000256" key="1">
    <source>
        <dbReference type="ARBA" id="ARBA00022490"/>
    </source>
</evidence>
<evidence type="ECO:0000256" key="2">
    <source>
        <dbReference type="ARBA" id="ARBA00022676"/>
    </source>
</evidence>
<keyword evidence="2 7" id="KW-0328">Glycosyltransferase</keyword>